<accession>A0ABR1QBM6</accession>
<feature type="compositionally biased region" description="Low complexity" evidence="1">
    <location>
        <begin position="82"/>
        <end position="94"/>
    </location>
</feature>
<dbReference type="RefSeq" id="XP_066699434.1">
    <property type="nucleotide sequence ID" value="XM_066843322.1"/>
</dbReference>
<feature type="compositionally biased region" description="Basic and acidic residues" evidence="1">
    <location>
        <begin position="60"/>
        <end position="80"/>
    </location>
</feature>
<feature type="region of interest" description="Disordered" evidence="1">
    <location>
        <begin position="59"/>
        <end position="94"/>
    </location>
</feature>
<gene>
    <name evidence="2" type="ORF">PG986_007100</name>
</gene>
<comment type="caution">
    <text evidence="2">The sequence shown here is derived from an EMBL/GenBank/DDBJ whole genome shotgun (WGS) entry which is preliminary data.</text>
</comment>
<organism evidence="2 3">
    <name type="scientific">Apiospora aurea</name>
    <dbReference type="NCBI Taxonomy" id="335848"/>
    <lineage>
        <taxon>Eukaryota</taxon>
        <taxon>Fungi</taxon>
        <taxon>Dikarya</taxon>
        <taxon>Ascomycota</taxon>
        <taxon>Pezizomycotina</taxon>
        <taxon>Sordariomycetes</taxon>
        <taxon>Xylariomycetidae</taxon>
        <taxon>Amphisphaeriales</taxon>
        <taxon>Apiosporaceae</taxon>
        <taxon>Apiospora</taxon>
    </lineage>
</organism>
<keyword evidence="3" id="KW-1185">Reference proteome</keyword>
<dbReference type="EMBL" id="JAQQWE010000005">
    <property type="protein sequence ID" value="KAK7951372.1"/>
    <property type="molecule type" value="Genomic_DNA"/>
</dbReference>
<protein>
    <recommendedName>
        <fullName evidence="4">Secreted protein</fullName>
    </recommendedName>
</protein>
<evidence type="ECO:0000313" key="2">
    <source>
        <dbReference type="EMBL" id="KAK7951372.1"/>
    </source>
</evidence>
<name>A0ABR1QBM6_9PEZI</name>
<reference evidence="2 3" key="1">
    <citation type="submission" date="2023-01" db="EMBL/GenBank/DDBJ databases">
        <title>Analysis of 21 Apiospora genomes using comparative genomics revels a genus with tremendous synthesis potential of carbohydrate active enzymes and secondary metabolites.</title>
        <authorList>
            <person name="Sorensen T."/>
        </authorList>
    </citation>
    <scope>NUCLEOTIDE SEQUENCE [LARGE SCALE GENOMIC DNA]</scope>
    <source>
        <strain evidence="2 3">CBS 24483</strain>
    </source>
</reference>
<evidence type="ECO:0008006" key="4">
    <source>
        <dbReference type="Google" id="ProtNLM"/>
    </source>
</evidence>
<dbReference type="GeneID" id="92076384"/>
<evidence type="ECO:0000313" key="3">
    <source>
        <dbReference type="Proteomes" id="UP001391051"/>
    </source>
</evidence>
<dbReference type="Proteomes" id="UP001391051">
    <property type="component" value="Unassembled WGS sequence"/>
</dbReference>
<evidence type="ECO:0000256" key="1">
    <source>
        <dbReference type="SAM" id="MobiDB-lite"/>
    </source>
</evidence>
<proteinExistence type="predicted"/>
<sequence>MAGRTCDLRTPIMVIFGSQRASWPSLLTLPAIVHCCTLVPVFAGFCHCYDVAAPPLHETTAGKREIEKEKGGGTLRHEEDSSSSNNNNTTTACG</sequence>